<organism evidence="2 3">
    <name type="scientific">Triparma columacea</name>
    <dbReference type="NCBI Taxonomy" id="722753"/>
    <lineage>
        <taxon>Eukaryota</taxon>
        <taxon>Sar</taxon>
        <taxon>Stramenopiles</taxon>
        <taxon>Ochrophyta</taxon>
        <taxon>Bolidophyceae</taxon>
        <taxon>Parmales</taxon>
        <taxon>Triparmaceae</taxon>
        <taxon>Triparma</taxon>
    </lineage>
</organism>
<dbReference type="Proteomes" id="UP001165065">
    <property type="component" value="Unassembled WGS sequence"/>
</dbReference>
<dbReference type="Gene3D" id="3.40.250.10">
    <property type="entry name" value="Rhodanese-like domain"/>
    <property type="match status" value="1"/>
</dbReference>
<dbReference type="PANTHER" id="PTHR44086:SF10">
    <property type="entry name" value="THIOSULFATE SULFURTRANSFERASE_RHODANESE-LIKE DOMAIN-CONTAINING PROTEIN 3"/>
    <property type="match status" value="1"/>
</dbReference>
<evidence type="ECO:0000313" key="3">
    <source>
        <dbReference type="Proteomes" id="UP001165065"/>
    </source>
</evidence>
<comment type="caution">
    <text evidence="2">The sequence shown here is derived from an EMBL/GenBank/DDBJ whole genome shotgun (WGS) entry which is preliminary data.</text>
</comment>
<dbReference type="SUPFAM" id="SSF52821">
    <property type="entry name" value="Rhodanese/Cell cycle control phosphatase"/>
    <property type="match status" value="1"/>
</dbReference>
<feature type="domain" description="Rhodanese" evidence="1">
    <location>
        <begin position="46"/>
        <end position="163"/>
    </location>
</feature>
<dbReference type="Pfam" id="PF00581">
    <property type="entry name" value="Rhodanese"/>
    <property type="match status" value="1"/>
</dbReference>
<dbReference type="PANTHER" id="PTHR44086">
    <property type="entry name" value="THIOSULFATE SULFURTRANSFERASE RDL2, MITOCHONDRIAL-RELATED"/>
    <property type="match status" value="1"/>
</dbReference>
<name>A0A9W7G6E5_9STRA</name>
<sequence>MSLLSRVNKFASVLPNSRASFARFSSLGGIPVVDSPTLYSHLQASNDSKFVTVDVRPMEEIRATYGRPIDAYLEPEELSSEEAIKYVHLDEITSGEWLESSPEDFEEEFNFPHPLHNNNKTIVFICRGGVRSKLACEVARQQGVGNVANYLEGAAGWDFWWSK</sequence>
<evidence type="ECO:0000313" key="2">
    <source>
        <dbReference type="EMBL" id="GMI33850.1"/>
    </source>
</evidence>
<protein>
    <recommendedName>
        <fullName evidence="1">Rhodanese domain-containing protein</fullName>
    </recommendedName>
</protein>
<proteinExistence type="predicted"/>
<keyword evidence="3" id="KW-1185">Reference proteome</keyword>
<dbReference type="OrthoDB" id="566238at2759"/>
<accession>A0A9W7G6E5</accession>
<dbReference type="GO" id="GO:0005739">
    <property type="term" value="C:mitochondrion"/>
    <property type="evidence" value="ECO:0007669"/>
    <property type="project" value="TreeGrafter"/>
</dbReference>
<evidence type="ECO:0000259" key="1">
    <source>
        <dbReference type="PROSITE" id="PS50206"/>
    </source>
</evidence>
<dbReference type="AlphaFoldDB" id="A0A9W7G6E5"/>
<dbReference type="InterPro" id="IPR001763">
    <property type="entry name" value="Rhodanese-like_dom"/>
</dbReference>
<reference evidence="3" key="1">
    <citation type="journal article" date="2023" name="Commun. Biol.">
        <title>Genome analysis of Parmales, the sister group of diatoms, reveals the evolutionary specialization of diatoms from phago-mixotrophs to photoautotrophs.</title>
        <authorList>
            <person name="Ban H."/>
            <person name="Sato S."/>
            <person name="Yoshikawa S."/>
            <person name="Yamada K."/>
            <person name="Nakamura Y."/>
            <person name="Ichinomiya M."/>
            <person name="Sato N."/>
            <person name="Blanc-Mathieu R."/>
            <person name="Endo H."/>
            <person name="Kuwata A."/>
            <person name="Ogata H."/>
        </authorList>
    </citation>
    <scope>NUCLEOTIDE SEQUENCE [LARGE SCALE GENOMIC DNA]</scope>
</reference>
<dbReference type="EMBL" id="BRYA01000036">
    <property type="protein sequence ID" value="GMI33850.1"/>
    <property type="molecule type" value="Genomic_DNA"/>
</dbReference>
<dbReference type="GO" id="GO:0004792">
    <property type="term" value="F:thiosulfate-cyanide sulfurtransferase activity"/>
    <property type="evidence" value="ECO:0007669"/>
    <property type="project" value="TreeGrafter"/>
</dbReference>
<dbReference type="InterPro" id="IPR036873">
    <property type="entry name" value="Rhodanese-like_dom_sf"/>
</dbReference>
<gene>
    <name evidence="2" type="ORF">TrCOL_g13223</name>
</gene>
<dbReference type="PROSITE" id="PS50206">
    <property type="entry name" value="RHODANESE_3"/>
    <property type="match status" value="1"/>
</dbReference>